<comment type="similarity">
    <text evidence="1">Belongs to the universal stress protein A family.</text>
</comment>
<dbReference type="RefSeq" id="WP_091082372.1">
    <property type="nucleotide sequence ID" value="NZ_FMHT01000003.1"/>
</dbReference>
<reference evidence="4 5" key="1">
    <citation type="submission" date="2016-06" db="EMBL/GenBank/DDBJ databases">
        <authorList>
            <person name="Kjaerup R.B."/>
            <person name="Dalgaard T.S."/>
            <person name="Juul-Madsen H.R."/>
        </authorList>
    </citation>
    <scope>NUCLEOTIDE SEQUENCE [LARGE SCALE GENOMIC DNA]</scope>
    <source>
        <strain evidence="4 5">DSM 43818</strain>
    </source>
</reference>
<dbReference type="InterPro" id="IPR006015">
    <property type="entry name" value="Universal_stress_UspA"/>
</dbReference>
<dbReference type="Gene3D" id="3.40.50.12370">
    <property type="match status" value="1"/>
</dbReference>
<dbReference type="Proteomes" id="UP000199699">
    <property type="component" value="Unassembled WGS sequence"/>
</dbReference>
<keyword evidence="5" id="KW-1185">Reference proteome</keyword>
<gene>
    <name evidence="4" type="ORF">GA0070616_3074</name>
</gene>
<dbReference type="OrthoDB" id="6174426at2"/>
<feature type="domain" description="UspA" evidence="3">
    <location>
        <begin position="77"/>
        <end position="202"/>
    </location>
</feature>
<protein>
    <submittedName>
        <fullName evidence="4">Nucleotide-binding universal stress protein, UspA family</fullName>
    </submittedName>
</protein>
<dbReference type="AlphaFoldDB" id="A0A1C6S745"/>
<sequence>MADWWFAALVVVLWLAVGLGCAAVFVTRGGHRNLLWYLVGGLLGPLFVPIAVERGKARTRQLDVRSQPAVPTGRGLRVLVGVDGSTHSDRALHAVARTLAGSVSELVLATVTSVDLTEDESREEHAQARRLLDERVTALPRALPRPTTLIVAGHPVDALLTVADDHDVDLLVVGRHGHGVSDRLLGSVAQELAHRSPRAVLLSSLADR</sequence>
<dbReference type="CDD" id="cd00293">
    <property type="entry name" value="USP-like"/>
    <property type="match status" value="1"/>
</dbReference>
<dbReference type="EMBL" id="FMHT01000003">
    <property type="protein sequence ID" value="SCL25265.1"/>
    <property type="molecule type" value="Genomic_DNA"/>
</dbReference>
<dbReference type="SUPFAM" id="SSF52402">
    <property type="entry name" value="Adenine nucleotide alpha hydrolases-like"/>
    <property type="match status" value="1"/>
</dbReference>
<name>A0A1C6S745_9ACTN</name>
<dbReference type="Pfam" id="PF00582">
    <property type="entry name" value="Usp"/>
    <property type="match status" value="1"/>
</dbReference>
<evidence type="ECO:0000256" key="1">
    <source>
        <dbReference type="ARBA" id="ARBA00008791"/>
    </source>
</evidence>
<feature type="transmembrane region" description="Helical" evidence="2">
    <location>
        <begin position="6"/>
        <end position="27"/>
    </location>
</feature>
<keyword evidence="2" id="KW-1133">Transmembrane helix</keyword>
<keyword evidence="2" id="KW-0812">Transmembrane</keyword>
<dbReference type="STRING" id="145857.GA0070616_3074"/>
<evidence type="ECO:0000259" key="3">
    <source>
        <dbReference type="Pfam" id="PF00582"/>
    </source>
</evidence>
<evidence type="ECO:0000313" key="5">
    <source>
        <dbReference type="Proteomes" id="UP000199699"/>
    </source>
</evidence>
<dbReference type="PANTHER" id="PTHR46268:SF6">
    <property type="entry name" value="UNIVERSAL STRESS PROTEIN UP12"/>
    <property type="match status" value="1"/>
</dbReference>
<evidence type="ECO:0000313" key="4">
    <source>
        <dbReference type="EMBL" id="SCL25265.1"/>
    </source>
</evidence>
<feature type="transmembrane region" description="Helical" evidence="2">
    <location>
        <begin position="34"/>
        <end position="52"/>
    </location>
</feature>
<keyword evidence="2" id="KW-0472">Membrane</keyword>
<accession>A0A1C6S745</accession>
<dbReference type="PRINTS" id="PR01438">
    <property type="entry name" value="UNVRSLSTRESS"/>
</dbReference>
<organism evidence="4 5">
    <name type="scientific">Micromonospora nigra</name>
    <dbReference type="NCBI Taxonomy" id="145857"/>
    <lineage>
        <taxon>Bacteria</taxon>
        <taxon>Bacillati</taxon>
        <taxon>Actinomycetota</taxon>
        <taxon>Actinomycetes</taxon>
        <taxon>Micromonosporales</taxon>
        <taxon>Micromonosporaceae</taxon>
        <taxon>Micromonospora</taxon>
    </lineage>
</organism>
<evidence type="ECO:0000256" key="2">
    <source>
        <dbReference type="SAM" id="Phobius"/>
    </source>
</evidence>
<proteinExistence type="inferred from homology"/>
<dbReference type="InterPro" id="IPR006016">
    <property type="entry name" value="UspA"/>
</dbReference>
<dbReference type="PANTHER" id="PTHR46268">
    <property type="entry name" value="STRESS RESPONSE PROTEIN NHAX"/>
    <property type="match status" value="1"/>
</dbReference>